<keyword evidence="1" id="KW-0472">Membrane</keyword>
<evidence type="ECO:0000313" key="2">
    <source>
        <dbReference type="EMBL" id="PSU32110.1"/>
    </source>
</evidence>
<keyword evidence="1" id="KW-1133">Transmembrane helix</keyword>
<dbReference type="EMBL" id="PYMH01000011">
    <property type="protein sequence ID" value="PSU32110.1"/>
    <property type="molecule type" value="Genomic_DNA"/>
</dbReference>
<evidence type="ECO:0000313" key="3">
    <source>
        <dbReference type="Proteomes" id="UP000241222"/>
    </source>
</evidence>
<dbReference type="RefSeq" id="WP_107350614.1">
    <property type="nucleotide sequence ID" value="NZ_PYMH01000011.1"/>
</dbReference>
<accession>A0A2T3IUR6</accession>
<dbReference type="OrthoDB" id="6314776at2"/>
<dbReference type="Proteomes" id="UP000241222">
    <property type="component" value="Unassembled WGS sequence"/>
</dbReference>
<feature type="transmembrane region" description="Helical" evidence="1">
    <location>
        <begin position="117"/>
        <end position="137"/>
    </location>
</feature>
<organism evidence="2 3">
    <name type="scientific">Photobacterium lutimaris</name>
    <dbReference type="NCBI Taxonomy" id="388278"/>
    <lineage>
        <taxon>Bacteria</taxon>
        <taxon>Pseudomonadati</taxon>
        <taxon>Pseudomonadota</taxon>
        <taxon>Gammaproteobacteria</taxon>
        <taxon>Vibrionales</taxon>
        <taxon>Vibrionaceae</taxon>
        <taxon>Photobacterium</taxon>
    </lineage>
</organism>
<sequence length="156" mass="18129">MLYPIEAYDKHGLLKPSAMLWLCWLFSAKGWVIFVMAGASRQQGAQVLEILYPLRENLYLAMLLGLPALIYMWMAGYRHKNKKLINFVWQQGKGILLLTYTTDSVLQMYQLMLTHGAFSWTRAVSLLLTFWLGGYLLRSSRVRNTFADKPVERYVQ</sequence>
<dbReference type="InterPro" id="IPR021318">
    <property type="entry name" value="DUF2919"/>
</dbReference>
<protein>
    <submittedName>
        <fullName evidence="2">DUF2919 domain-containing protein</fullName>
    </submittedName>
</protein>
<keyword evidence="3" id="KW-1185">Reference proteome</keyword>
<keyword evidence="1" id="KW-0812">Transmembrane</keyword>
<comment type="caution">
    <text evidence="2">The sequence shown here is derived from an EMBL/GenBank/DDBJ whole genome shotgun (WGS) entry which is preliminary data.</text>
</comment>
<dbReference type="Pfam" id="PF11143">
    <property type="entry name" value="DUF2919"/>
    <property type="match status" value="1"/>
</dbReference>
<proteinExistence type="predicted"/>
<feature type="transmembrane region" description="Helical" evidence="1">
    <location>
        <begin position="18"/>
        <end position="37"/>
    </location>
</feature>
<name>A0A2T3IUR6_9GAMM</name>
<gene>
    <name evidence="2" type="ORF">C9I99_20080</name>
</gene>
<evidence type="ECO:0000256" key="1">
    <source>
        <dbReference type="SAM" id="Phobius"/>
    </source>
</evidence>
<dbReference type="AlphaFoldDB" id="A0A2T3IUR6"/>
<feature type="transmembrane region" description="Helical" evidence="1">
    <location>
        <begin position="58"/>
        <end position="77"/>
    </location>
</feature>
<reference evidence="2 3" key="1">
    <citation type="submission" date="2018-03" db="EMBL/GenBank/DDBJ databases">
        <title>Whole genome sequencing of Histamine producing bacteria.</title>
        <authorList>
            <person name="Butler K."/>
        </authorList>
    </citation>
    <scope>NUCLEOTIDE SEQUENCE [LARGE SCALE GENOMIC DNA]</scope>
    <source>
        <strain evidence="2 3">JCM 13586</strain>
    </source>
</reference>